<evidence type="ECO:0000313" key="11">
    <source>
        <dbReference type="Proteomes" id="UP000215335"/>
    </source>
</evidence>
<feature type="domain" description="Peptidase S1" evidence="9">
    <location>
        <begin position="26"/>
        <end position="262"/>
    </location>
</feature>
<sequence length="264" mass="28608">MSLAIAVCLCFGVLAGLSGAKPQTRIIGGETVNIQDYPYQISMRWTYGVPKPMHFCGGSIVSRYHIVTAAHCVDNKRTPDMLRYIKIYTGTSRSDSTGGTGKAHTVKSVLVHPGYTGASTTYLNDIAIVTLREPIDFNQYQKSINLPTQDVHYRQASSAVITGWGSTRSGSQDTPINLQKAPMRLMTSTQCQRQLPFNLRNSQVCAIQRHGVGVCTGDSGGPLAVNGELVGVASYVVECGKGYPDVYTNVYSYVNFIKKAIASP</sequence>
<proteinExistence type="inferred from homology"/>
<keyword evidence="6" id="KW-1015">Disulfide bond</keyword>
<dbReference type="PROSITE" id="PS00135">
    <property type="entry name" value="TRYPSIN_SER"/>
    <property type="match status" value="1"/>
</dbReference>
<comment type="similarity">
    <text evidence="2">Belongs to the peptidase S1 family.</text>
</comment>
<dbReference type="PROSITE" id="PS50240">
    <property type="entry name" value="TRYPSIN_DOM"/>
    <property type="match status" value="1"/>
</dbReference>
<accession>A0A232EQW1</accession>
<feature type="chain" id="PRO_5012940739" description="Peptidase S1 domain-containing protein" evidence="8">
    <location>
        <begin position="21"/>
        <end position="264"/>
    </location>
</feature>
<evidence type="ECO:0000256" key="2">
    <source>
        <dbReference type="ARBA" id="ARBA00007664"/>
    </source>
</evidence>
<dbReference type="InterPro" id="IPR001314">
    <property type="entry name" value="Peptidase_S1A"/>
</dbReference>
<dbReference type="SUPFAM" id="SSF50494">
    <property type="entry name" value="Trypsin-like serine proteases"/>
    <property type="match status" value="1"/>
</dbReference>
<dbReference type="GO" id="GO:0004252">
    <property type="term" value="F:serine-type endopeptidase activity"/>
    <property type="evidence" value="ECO:0007669"/>
    <property type="project" value="InterPro"/>
</dbReference>
<keyword evidence="11" id="KW-1185">Reference proteome</keyword>
<dbReference type="InterPro" id="IPR043504">
    <property type="entry name" value="Peptidase_S1_PA_chymotrypsin"/>
</dbReference>
<evidence type="ECO:0000256" key="5">
    <source>
        <dbReference type="ARBA" id="ARBA00022825"/>
    </source>
</evidence>
<dbReference type="InterPro" id="IPR001254">
    <property type="entry name" value="Trypsin_dom"/>
</dbReference>
<keyword evidence="3 7" id="KW-0645">Protease</keyword>
<dbReference type="GO" id="GO:0005576">
    <property type="term" value="C:extracellular region"/>
    <property type="evidence" value="ECO:0007669"/>
    <property type="project" value="UniProtKB-SubCell"/>
</dbReference>
<dbReference type="Gene3D" id="2.40.10.10">
    <property type="entry name" value="Trypsin-like serine proteases"/>
    <property type="match status" value="1"/>
</dbReference>
<evidence type="ECO:0000256" key="7">
    <source>
        <dbReference type="RuleBase" id="RU363034"/>
    </source>
</evidence>
<dbReference type="Proteomes" id="UP000215335">
    <property type="component" value="Unassembled WGS sequence"/>
</dbReference>
<dbReference type="EMBL" id="NNAY01002717">
    <property type="protein sequence ID" value="OXU20707.1"/>
    <property type="molecule type" value="Genomic_DNA"/>
</dbReference>
<dbReference type="AlphaFoldDB" id="A0A232EQW1"/>
<comment type="caution">
    <text evidence="10">The sequence shown here is derived from an EMBL/GenBank/DDBJ whole genome shotgun (WGS) entry which is preliminary data.</text>
</comment>
<protein>
    <recommendedName>
        <fullName evidence="9">Peptidase S1 domain-containing protein</fullName>
    </recommendedName>
</protein>
<keyword evidence="5 7" id="KW-0720">Serine protease</keyword>
<dbReference type="InterPro" id="IPR009003">
    <property type="entry name" value="Peptidase_S1_PA"/>
</dbReference>
<dbReference type="Pfam" id="PF00089">
    <property type="entry name" value="Trypsin"/>
    <property type="match status" value="1"/>
</dbReference>
<dbReference type="GO" id="GO:0006508">
    <property type="term" value="P:proteolysis"/>
    <property type="evidence" value="ECO:0007669"/>
    <property type="project" value="UniProtKB-KW"/>
</dbReference>
<organism evidence="10 11">
    <name type="scientific">Trichomalopsis sarcophagae</name>
    <dbReference type="NCBI Taxonomy" id="543379"/>
    <lineage>
        <taxon>Eukaryota</taxon>
        <taxon>Metazoa</taxon>
        <taxon>Ecdysozoa</taxon>
        <taxon>Arthropoda</taxon>
        <taxon>Hexapoda</taxon>
        <taxon>Insecta</taxon>
        <taxon>Pterygota</taxon>
        <taxon>Neoptera</taxon>
        <taxon>Endopterygota</taxon>
        <taxon>Hymenoptera</taxon>
        <taxon>Apocrita</taxon>
        <taxon>Proctotrupomorpha</taxon>
        <taxon>Chalcidoidea</taxon>
        <taxon>Pteromalidae</taxon>
        <taxon>Pteromalinae</taxon>
        <taxon>Trichomalopsis</taxon>
    </lineage>
</organism>
<keyword evidence="4 7" id="KW-0378">Hydrolase</keyword>
<dbReference type="InterPro" id="IPR033116">
    <property type="entry name" value="TRYPSIN_SER"/>
</dbReference>
<evidence type="ECO:0000256" key="4">
    <source>
        <dbReference type="ARBA" id="ARBA00022801"/>
    </source>
</evidence>
<evidence type="ECO:0000256" key="1">
    <source>
        <dbReference type="ARBA" id="ARBA00004239"/>
    </source>
</evidence>
<dbReference type="PRINTS" id="PR00722">
    <property type="entry name" value="CHYMOTRYPSIN"/>
</dbReference>
<evidence type="ECO:0000256" key="6">
    <source>
        <dbReference type="ARBA" id="ARBA00023157"/>
    </source>
</evidence>
<keyword evidence="8" id="KW-0732">Signal</keyword>
<name>A0A232EQW1_9HYME</name>
<dbReference type="InterPro" id="IPR018114">
    <property type="entry name" value="TRYPSIN_HIS"/>
</dbReference>
<dbReference type="FunFam" id="2.40.10.10:FF:000036">
    <property type="entry name" value="Trypsin beta"/>
    <property type="match status" value="1"/>
</dbReference>
<dbReference type="PANTHER" id="PTHR24276">
    <property type="entry name" value="POLYSERASE-RELATED"/>
    <property type="match status" value="1"/>
</dbReference>
<dbReference type="OrthoDB" id="6755574at2759"/>
<reference evidence="10 11" key="1">
    <citation type="journal article" date="2017" name="Curr. Biol.">
        <title>The Evolution of Venom by Co-option of Single-Copy Genes.</title>
        <authorList>
            <person name="Martinson E.O."/>
            <person name="Mrinalini"/>
            <person name="Kelkar Y.D."/>
            <person name="Chang C.H."/>
            <person name="Werren J.H."/>
        </authorList>
    </citation>
    <scope>NUCLEOTIDE SEQUENCE [LARGE SCALE GENOMIC DNA]</scope>
    <source>
        <strain evidence="10 11">Alberta</strain>
        <tissue evidence="10">Whole body</tissue>
    </source>
</reference>
<dbReference type="SMART" id="SM00020">
    <property type="entry name" value="Tryp_SPc"/>
    <property type="match status" value="1"/>
</dbReference>
<dbReference type="PROSITE" id="PS00134">
    <property type="entry name" value="TRYPSIN_HIS"/>
    <property type="match status" value="1"/>
</dbReference>
<dbReference type="PANTHER" id="PTHR24276:SF91">
    <property type="entry name" value="AT26814P-RELATED"/>
    <property type="match status" value="1"/>
</dbReference>
<dbReference type="FunFam" id="2.40.10.10:FF:000068">
    <property type="entry name" value="transmembrane protease serine 2"/>
    <property type="match status" value="1"/>
</dbReference>
<evidence type="ECO:0000256" key="8">
    <source>
        <dbReference type="SAM" id="SignalP"/>
    </source>
</evidence>
<feature type="signal peptide" evidence="8">
    <location>
        <begin position="1"/>
        <end position="20"/>
    </location>
</feature>
<dbReference type="InterPro" id="IPR050430">
    <property type="entry name" value="Peptidase_S1"/>
</dbReference>
<dbReference type="CDD" id="cd00190">
    <property type="entry name" value="Tryp_SPc"/>
    <property type="match status" value="1"/>
</dbReference>
<evidence type="ECO:0000259" key="9">
    <source>
        <dbReference type="PROSITE" id="PS50240"/>
    </source>
</evidence>
<gene>
    <name evidence="10" type="ORF">TSAR_016472</name>
</gene>
<evidence type="ECO:0000313" key="10">
    <source>
        <dbReference type="EMBL" id="OXU20707.1"/>
    </source>
</evidence>
<dbReference type="STRING" id="543379.A0A232EQW1"/>
<comment type="subcellular location">
    <subcellularLocation>
        <location evidence="1">Secreted</location>
        <location evidence="1">Extracellular space</location>
    </subcellularLocation>
</comment>
<evidence type="ECO:0000256" key="3">
    <source>
        <dbReference type="ARBA" id="ARBA00022670"/>
    </source>
</evidence>